<dbReference type="EMBL" id="JACBZM010000001">
    <property type="protein sequence ID" value="NYI44363.1"/>
    <property type="molecule type" value="Genomic_DNA"/>
</dbReference>
<dbReference type="RefSeq" id="WP_179648240.1">
    <property type="nucleotide sequence ID" value="NZ_JACBZM010000001.1"/>
</dbReference>
<dbReference type="Pfam" id="PF11583">
    <property type="entry name" value="AurF"/>
    <property type="match status" value="1"/>
</dbReference>
<dbReference type="Proteomes" id="UP000562045">
    <property type="component" value="Unassembled WGS sequence"/>
</dbReference>
<sequence>MTATADRTAEIAPDTLPVTEGLSYQETLKVLSEASVHQHFDAFLDIAWDSPEFEVVPNDPRWVLPEIDSLGGTDWYKSLPLERQIEIGQYRLANIMKVGLQFEQVLIGGIMSHLIAMPNNRAEFRYSTHEVTEECHHTQMFQEGVNRIGVDVQGGPKWFVKIAPFLCLAGGPLPNIFFFGILAGEEPIDYLQKSVLRSGHEMHPIIERVMQIHVAEEARHIGFAHSYLVERSKDYGKLQRFGLSLAYPIIMRTLCDVIMKPSRQMQKDLGIPRSVMREVYWKSDKSSKLLRDTFGDVRMLADELGLMNKVSRQVWKALGIDGPSSRFRSEPKSAAV</sequence>
<gene>
    <name evidence="1" type="ORF">BJ993_001443</name>
</gene>
<protein>
    <recommendedName>
        <fullName evidence="3">Diiron oxygenase</fullName>
    </recommendedName>
</protein>
<proteinExistence type="predicted"/>
<reference evidence="1 2" key="1">
    <citation type="submission" date="2020-07" db="EMBL/GenBank/DDBJ databases">
        <title>Sequencing the genomes of 1000 actinobacteria strains.</title>
        <authorList>
            <person name="Klenk H.-P."/>
        </authorList>
    </citation>
    <scope>NUCLEOTIDE SEQUENCE [LARGE SCALE GENOMIC DNA]</scope>
    <source>
        <strain evidence="1 2">DSM 15131</strain>
    </source>
</reference>
<comment type="caution">
    <text evidence="1">The sequence shown here is derived from an EMBL/GenBank/DDBJ whole genome shotgun (WGS) entry which is preliminary data.</text>
</comment>
<dbReference type="InterPro" id="IPR012348">
    <property type="entry name" value="RNR-like"/>
</dbReference>
<dbReference type="InterPro" id="IPR025859">
    <property type="entry name" value="AurF/CmlI"/>
</dbReference>
<accession>A0A7Y9ZHI2</accession>
<name>A0A7Y9ZHI2_9ACTN</name>
<organism evidence="1 2">
    <name type="scientific">Nocardioides aromaticivorans</name>
    <dbReference type="NCBI Taxonomy" id="200618"/>
    <lineage>
        <taxon>Bacteria</taxon>
        <taxon>Bacillati</taxon>
        <taxon>Actinomycetota</taxon>
        <taxon>Actinomycetes</taxon>
        <taxon>Propionibacteriales</taxon>
        <taxon>Nocardioidaceae</taxon>
        <taxon>Nocardioides</taxon>
    </lineage>
</organism>
<evidence type="ECO:0000313" key="1">
    <source>
        <dbReference type="EMBL" id="NYI44363.1"/>
    </source>
</evidence>
<evidence type="ECO:0000313" key="2">
    <source>
        <dbReference type="Proteomes" id="UP000562045"/>
    </source>
</evidence>
<dbReference type="GO" id="GO:0016491">
    <property type="term" value="F:oxidoreductase activity"/>
    <property type="evidence" value="ECO:0007669"/>
    <property type="project" value="InterPro"/>
</dbReference>
<dbReference type="AlphaFoldDB" id="A0A7Y9ZHI2"/>
<dbReference type="Gene3D" id="1.10.620.20">
    <property type="entry name" value="Ribonucleotide Reductase, subunit A"/>
    <property type="match status" value="1"/>
</dbReference>
<evidence type="ECO:0008006" key="3">
    <source>
        <dbReference type="Google" id="ProtNLM"/>
    </source>
</evidence>